<feature type="binding site" evidence="6">
    <location>
        <position position="182"/>
    </location>
    <ligand>
        <name>substrate</name>
    </ligand>
</feature>
<evidence type="ECO:0000256" key="5">
    <source>
        <dbReference type="ARBA" id="ARBA00049534"/>
    </source>
</evidence>
<dbReference type="Pfam" id="PF04960">
    <property type="entry name" value="Glutaminase"/>
    <property type="match status" value="1"/>
</dbReference>
<evidence type="ECO:0000256" key="4">
    <source>
        <dbReference type="ARBA" id="ARBA00022801"/>
    </source>
</evidence>
<sequence length="332" mass="36466">MKIKISIFVVFCLIYIPSYSFNKNSLPNDAEITLNSLYEKDKGITQGKQASYIPELAKVDPELFAISIITVEGQSLSVGDADVLFSLQSMSKIFTYALALVDNGEDIIFNNVGLEATGEPFNSIRSLEQNTPHNPFVNVGAIQTTSYIKGDDSTQKWNRLLSFIGSLSDGKPFLSQKIYESESQTNSRNHAIAQLLKSRDMLIGEPDEVLDRYTKACSIMVNTKQLALMGATLANHGVNPITKQQVIAPELVRDVLSEMVINGIYEKSGSWFVTIGIPSKSGVSGGILAIIPNKMAIAVYSPRLDKAGTSVRGQAVLKALSRKWKLHLMDQR</sequence>
<dbReference type="NCBIfam" id="TIGR03814">
    <property type="entry name" value="Gln_ase"/>
    <property type="match status" value="1"/>
</dbReference>
<evidence type="ECO:0000313" key="8">
    <source>
        <dbReference type="Proteomes" id="UP001615550"/>
    </source>
</evidence>
<keyword evidence="6" id="KW-0007">Acetylation</keyword>
<dbReference type="InterPro" id="IPR015868">
    <property type="entry name" value="Glutaminase"/>
</dbReference>
<dbReference type="HAMAP" id="MF_00313">
    <property type="entry name" value="Glutaminase"/>
    <property type="match status" value="1"/>
</dbReference>
<accession>A0ABW8D8E6</accession>
<keyword evidence="8" id="KW-1185">Reference proteome</keyword>
<gene>
    <name evidence="6 7" type="primary">glsA</name>
    <name evidence="7" type="ORF">ACD661_03395</name>
</gene>
<feature type="binding site" evidence="6">
    <location>
        <position position="89"/>
    </location>
    <ligand>
        <name>substrate</name>
    </ligand>
</feature>
<feature type="binding site" evidence="6">
    <location>
        <position position="283"/>
    </location>
    <ligand>
        <name>substrate</name>
    </ligand>
</feature>
<feature type="binding site" evidence="6">
    <location>
        <position position="189"/>
    </location>
    <ligand>
        <name>substrate</name>
    </ligand>
</feature>
<comment type="caution">
    <text evidence="7">The sequence shown here is derived from an EMBL/GenBank/DDBJ whole genome shotgun (WGS) entry which is preliminary data.</text>
</comment>
<feature type="binding site" evidence="6">
    <location>
        <position position="138"/>
    </location>
    <ligand>
        <name>substrate</name>
    </ligand>
</feature>
<dbReference type="PANTHER" id="PTHR12544:SF29">
    <property type="entry name" value="GLUTAMINASE"/>
    <property type="match status" value="1"/>
</dbReference>
<dbReference type="RefSeq" id="WP_400186307.1">
    <property type="nucleotide sequence ID" value="NZ_JBGORX010000001.1"/>
</dbReference>
<dbReference type="SUPFAM" id="SSF56601">
    <property type="entry name" value="beta-lactamase/transpeptidase-like"/>
    <property type="match status" value="1"/>
</dbReference>
<comment type="catalytic activity">
    <reaction evidence="5 6">
        <text>L-glutamine + H2O = L-glutamate + NH4(+)</text>
        <dbReference type="Rhea" id="RHEA:15889"/>
        <dbReference type="ChEBI" id="CHEBI:15377"/>
        <dbReference type="ChEBI" id="CHEBI:28938"/>
        <dbReference type="ChEBI" id="CHEBI:29985"/>
        <dbReference type="ChEBI" id="CHEBI:58359"/>
        <dbReference type="EC" id="3.5.1.2"/>
    </reaction>
</comment>
<dbReference type="GO" id="GO:0004359">
    <property type="term" value="F:glutaminase activity"/>
    <property type="evidence" value="ECO:0007669"/>
    <property type="project" value="UniProtKB-EC"/>
</dbReference>
<protein>
    <recommendedName>
        <fullName evidence="3 6">Glutaminase</fullName>
        <ecNumber evidence="3 6">3.5.1.2</ecNumber>
    </recommendedName>
</protein>
<evidence type="ECO:0000313" key="7">
    <source>
        <dbReference type="EMBL" id="MFJ1267600.1"/>
    </source>
</evidence>
<proteinExistence type="inferred from homology"/>
<dbReference type="PANTHER" id="PTHR12544">
    <property type="entry name" value="GLUTAMINASE"/>
    <property type="match status" value="1"/>
</dbReference>
<name>A0ABW8D8E6_9GAMM</name>
<dbReference type="EMBL" id="JBGORX010000001">
    <property type="protein sequence ID" value="MFJ1267600.1"/>
    <property type="molecule type" value="Genomic_DNA"/>
</dbReference>
<reference evidence="7 8" key="1">
    <citation type="submission" date="2024-08" db="EMBL/GenBank/DDBJ databases">
        <title>Draft Genome Sequence of Legionella lytica strain DSB2004, Isolated From a Fire Sprinkler System.</title>
        <authorList>
            <person name="Everhart A.D."/>
            <person name="Kidane D.T."/>
            <person name="Farone A.L."/>
            <person name="Farone M.B."/>
        </authorList>
    </citation>
    <scope>NUCLEOTIDE SEQUENCE [LARGE SCALE GENOMIC DNA]</scope>
    <source>
        <strain evidence="7 8">DSB2004</strain>
    </source>
</reference>
<organism evidence="7 8">
    <name type="scientific">Legionella lytica</name>
    <dbReference type="NCBI Taxonomy" id="96232"/>
    <lineage>
        <taxon>Bacteria</taxon>
        <taxon>Pseudomonadati</taxon>
        <taxon>Pseudomonadota</taxon>
        <taxon>Gammaproteobacteria</taxon>
        <taxon>Legionellales</taxon>
        <taxon>Legionellaceae</taxon>
        <taxon>Legionella</taxon>
    </lineage>
</organism>
<dbReference type="Proteomes" id="UP001615550">
    <property type="component" value="Unassembled WGS sequence"/>
</dbReference>
<comment type="similarity">
    <text evidence="1 6">Belongs to the glutaminase family.</text>
</comment>
<feature type="binding site" evidence="6">
    <location>
        <position position="213"/>
    </location>
    <ligand>
        <name>substrate</name>
    </ligand>
</feature>
<comment type="subunit">
    <text evidence="2 6">Homotetramer.</text>
</comment>
<evidence type="ECO:0000256" key="3">
    <source>
        <dbReference type="ARBA" id="ARBA00012918"/>
    </source>
</evidence>
<keyword evidence="4 6" id="KW-0378">Hydrolase</keyword>
<dbReference type="EC" id="3.5.1.2" evidence="3 6"/>
<dbReference type="Gene3D" id="3.40.710.10">
    <property type="entry name" value="DD-peptidase/beta-lactamase superfamily"/>
    <property type="match status" value="1"/>
</dbReference>
<evidence type="ECO:0000256" key="1">
    <source>
        <dbReference type="ARBA" id="ARBA00011076"/>
    </source>
</evidence>
<dbReference type="InterPro" id="IPR012338">
    <property type="entry name" value="Beta-lactam/transpept-like"/>
</dbReference>
<evidence type="ECO:0000256" key="6">
    <source>
        <dbReference type="HAMAP-Rule" id="MF_00313"/>
    </source>
</evidence>
<evidence type="ECO:0000256" key="2">
    <source>
        <dbReference type="ARBA" id="ARBA00011881"/>
    </source>
</evidence>
<feature type="binding site" evidence="6">
    <location>
        <position position="265"/>
    </location>
    <ligand>
        <name>substrate</name>
    </ligand>
</feature>